<dbReference type="EMBL" id="BGPR01003962">
    <property type="protein sequence ID" value="GBM94347.1"/>
    <property type="molecule type" value="Genomic_DNA"/>
</dbReference>
<keyword evidence="2" id="KW-1185">Reference proteome</keyword>
<comment type="caution">
    <text evidence="1">The sequence shown here is derived from an EMBL/GenBank/DDBJ whole genome shotgun (WGS) entry which is preliminary data.</text>
</comment>
<reference evidence="1 2" key="1">
    <citation type="journal article" date="2019" name="Sci. Rep.">
        <title>Orb-weaving spider Araneus ventricosus genome elucidates the spidroin gene catalogue.</title>
        <authorList>
            <person name="Kono N."/>
            <person name="Nakamura H."/>
            <person name="Ohtoshi R."/>
            <person name="Moran D.A.P."/>
            <person name="Shinohara A."/>
            <person name="Yoshida Y."/>
            <person name="Fujiwara M."/>
            <person name="Mori M."/>
            <person name="Tomita M."/>
            <person name="Arakawa K."/>
        </authorList>
    </citation>
    <scope>NUCLEOTIDE SEQUENCE [LARGE SCALE GENOMIC DNA]</scope>
</reference>
<evidence type="ECO:0000313" key="1">
    <source>
        <dbReference type="EMBL" id="GBM94347.1"/>
    </source>
</evidence>
<evidence type="ECO:0000313" key="2">
    <source>
        <dbReference type="Proteomes" id="UP000499080"/>
    </source>
</evidence>
<dbReference type="Proteomes" id="UP000499080">
    <property type="component" value="Unassembled WGS sequence"/>
</dbReference>
<accession>A0A4Y2JWZ6</accession>
<proteinExistence type="predicted"/>
<dbReference type="AlphaFoldDB" id="A0A4Y2JWZ6"/>
<gene>
    <name evidence="1" type="ORF">AVEN_3941_1</name>
</gene>
<organism evidence="1 2">
    <name type="scientific">Araneus ventricosus</name>
    <name type="common">Orbweaver spider</name>
    <name type="synonym">Epeira ventricosa</name>
    <dbReference type="NCBI Taxonomy" id="182803"/>
    <lineage>
        <taxon>Eukaryota</taxon>
        <taxon>Metazoa</taxon>
        <taxon>Ecdysozoa</taxon>
        <taxon>Arthropoda</taxon>
        <taxon>Chelicerata</taxon>
        <taxon>Arachnida</taxon>
        <taxon>Araneae</taxon>
        <taxon>Araneomorphae</taxon>
        <taxon>Entelegynae</taxon>
        <taxon>Araneoidea</taxon>
        <taxon>Araneidae</taxon>
        <taxon>Araneus</taxon>
    </lineage>
</organism>
<name>A0A4Y2JWZ6_ARAVE</name>
<protein>
    <submittedName>
        <fullName evidence="1">Uncharacterized protein</fullName>
    </submittedName>
</protein>
<sequence length="107" mass="12047">MVVLIPYQNSEARGIVLCSNKLKRFCPTLSCNLKSCIQNWVRLRVGGIRFLESNGTQYSSDPLPKNEYENFDYVFQLGIAIRKTGSVNPADPVSLDVNRIRSPDPVN</sequence>